<dbReference type="eggNOG" id="COG0467">
    <property type="taxonomic scope" value="Bacteria"/>
</dbReference>
<comment type="caution">
    <text evidence="2">The sequence shown here is derived from an EMBL/GenBank/DDBJ whole genome shotgun (WGS) entry which is preliminary data.</text>
</comment>
<name>A0A017TBR6_9BACT</name>
<dbReference type="InterPro" id="IPR025847">
    <property type="entry name" value="MEDS_domain"/>
</dbReference>
<protein>
    <recommendedName>
        <fullName evidence="1">MEDS domain-containing protein</fullName>
    </recommendedName>
</protein>
<keyword evidence="3" id="KW-1185">Reference proteome</keyword>
<accession>A0A017TBR6</accession>
<organism evidence="2 3">
    <name type="scientific">Chondromyces apiculatus DSM 436</name>
    <dbReference type="NCBI Taxonomy" id="1192034"/>
    <lineage>
        <taxon>Bacteria</taxon>
        <taxon>Pseudomonadati</taxon>
        <taxon>Myxococcota</taxon>
        <taxon>Polyangia</taxon>
        <taxon>Polyangiales</taxon>
        <taxon>Polyangiaceae</taxon>
        <taxon>Chondromyces</taxon>
    </lineage>
</organism>
<dbReference type="RefSeq" id="WP_044239076.1">
    <property type="nucleotide sequence ID" value="NZ_ASRX01000014.1"/>
</dbReference>
<reference evidence="2 3" key="1">
    <citation type="submission" date="2013-05" db="EMBL/GenBank/DDBJ databases">
        <title>Genome assembly of Chondromyces apiculatus DSM 436.</title>
        <authorList>
            <person name="Sharma G."/>
            <person name="Khatri I."/>
            <person name="Kaur C."/>
            <person name="Mayilraj S."/>
            <person name="Subramanian S."/>
        </authorList>
    </citation>
    <scope>NUCLEOTIDE SEQUENCE [LARGE SCALE GENOMIC DNA]</scope>
    <source>
        <strain evidence="2 3">DSM 436</strain>
    </source>
</reference>
<dbReference type="Pfam" id="PF14417">
    <property type="entry name" value="MEDS"/>
    <property type="match status" value="1"/>
</dbReference>
<evidence type="ECO:0000259" key="1">
    <source>
        <dbReference type="Pfam" id="PF14417"/>
    </source>
</evidence>
<gene>
    <name evidence="2" type="ORF">CAP_1430</name>
</gene>
<evidence type="ECO:0000313" key="3">
    <source>
        <dbReference type="Proteomes" id="UP000019678"/>
    </source>
</evidence>
<dbReference type="AlphaFoldDB" id="A0A017TBR6"/>
<evidence type="ECO:0000313" key="2">
    <source>
        <dbReference type="EMBL" id="EYF06733.1"/>
    </source>
</evidence>
<dbReference type="STRING" id="1192034.CAP_1430"/>
<feature type="domain" description="MEDS" evidence="1">
    <location>
        <begin position="11"/>
        <end position="96"/>
    </location>
</feature>
<dbReference type="EMBL" id="ASRX01000014">
    <property type="protein sequence ID" value="EYF06733.1"/>
    <property type="molecule type" value="Genomic_DNA"/>
</dbReference>
<sequence>MSRFISDAIAYWTADELLDAMAPALVTALDAGERVVYLADDLPKETIASALRARGIDVDAASASGRLEITTASEVLFPGGSFDATRALARLSACASYAGRRLTGGCGEDCAGIRGVVVGRGGARAPVRLAMEMTYLLADVPAIELAPALEAQLQVETLGGVPFTRVCAFNAAREVTDTVADVLRLHPFVRTHGMPLPNPYYRPWRELHAVRDLTPLPGRGVSA</sequence>
<dbReference type="OrthoDB" id="116243at2"/>
<proteinExistence type="predicted"/>
<dbReference type="Proteomes" id="UP000019678">
    <property type="component" value="Unassembled WGS sequence"/>
</dbReference>